<feature type="domain" description="Reverse transcriptase zinc-binding" evidence="1">
    <location>
        <begin position="27"/>
        <end position="78"/>
    </location>
</feature>
<dbReference type="InterPro" id="IPR026960">
    <property type="entry name" value="RVT-Znf"/>
</dbReference>
<name>A0A5B7BLK1_DAVIN</name>
<accession>A0A5B7BLK1</accession>
<evidence type="ECO:0000259" key="1">
    <source>
        <dbReference type="Pfam" id="PF13966"/>
    </source>
</evidence>
<proteinExistence type="predicted"/>
<reference evidence="2" key="1">
    <citation type="submission" date="2019-08" db="EMBL/GenBank/DDBJ databases">
        <title>Reference gene set and small RNA set construction with multiple tissues from Davidia involucrata Baill.</title>
        <authorList>
            <person name="Yang H."/>
            <person name="Zhou C."/>
            <person name="Li G."/>
            <person name="Wang J."/>
            <person name="Gao P."/>
            <person name="Wang M."/>
            <person name="Wang R."/>
            <person name="Zhao Y."/>
        </authorList>
    </citation>
    <scope>NUCLEOTIDE SEQUENCE</scope>
    <source>
        <tissue evidence="2">Mixed with DoveR01_LX</tissue>
    </source>
</reference>
<gene>
    <name evidence="2" type="ORF">Din_038639</name>
</gene>
<dbReference type="Pfam" id="PF13966">
    <property type="entry name" value="zf-RVT"/>
    <property type="match status" value="1"/>
</dbReference>
<dbReference type="EMBL" id="GHES01038639">
    <property type="protein sequence ID" value="MPA69198.1"/>
    <property type="molecule type" value="Transcribed_RNA"/>
</dbReference>
<evidence type="ECO:0000313" key="2">
    <source>
        <dbReference type="EMBL" id="MPA69198.1"/>
    </source>
</evidence>
<protein>
    <recommendedName>
        <fullName evidence="1">Reverse transcriptase zinc-binding domain-containing protein</fullName>
    </recommendedName>
</protein>
<organism evidence="2">
    <name type="scientific">Davidia involucrata</name>
    <name type="common">Dove tree</name>
    <dbReference type="NCBI Taxonomy" id="16924"/>
    <lineage>
        <taxon>Eukaryota</taxon>
        <taxon>Viridiplantae</taxon>
        <taxon>Streptophyta</taxon>
        <taxon>Embryophyta</taxon>
        <taxon>Tracheophyta</taxon>
        <taxon>Spermatophyta</taxon>
        <taxon>Magnoliopsida</taxon>
        <taxon>eudicotyledons</taxon>
        <taxon>Gunneridae</taxon>
        <taxon>Pentapetalae</taxon>
        <taxon>asterids</taxon>
        <taxon>Cornales</taxon>
        <taxon>Nyssaceae</taxon>
        <taxon>Davidia</taxon>
    </lineage>
</organism>
<dbReference type="AlphaFoldDB" id="A0A5B7BLK1"/>
<sequence>MEILGRVRLVDEDGDAFVWTLHNSKVFTVSSFYDALVGRRFVDFLRKAIWCSGASRKVTFFAWTTTWGAILTLDYLQKGVCLWLIDVACVGKRSQSTTFLFTAR</sequence>